<name>A0ABV1KML2_9BACL</name>
<dbReference type="EMBL" id="JASKHM010000001">
    <property type="protein sequence ID" value="MEQ4481320.1"/>
    <property type="molecule type" value="Genomic_DNA"/>
</dbReference>
<proteinExistence type="predicted"/>
<sequence length="96" mass="11062">MSLALHFAHMLIQNKLHALELTHLWVRTHGRNLIIYSIEHQEEVNRAILTLFPGNAYLLCIANHRGNWQPTPFVGTLPQQMSILTGKLAFALSRWH</sequence>
<comment type="caution">
    <text evidence="1">The sequence shown here is derived from an EMBL/GenBank/DDBJ whole genome shotgun (WGS) entry which is preliminary data.</text>
</comment>
<evidence type="ECO:0000313" key="2">
    <source>
        <dbReference type="Proteomes" id="UP001493487"/>
    </source>
</evidence>
<dbReference type="Proteomes" id="UP001493487">
    <property type="component" value="Unassembled WGS sequence"/>
</dbReference>
<dbReference type="RefSeq" id="WP_232182173.1">
    <property type="nucleotide sequence ID" value="NZ_JAIOAP010000001.1"/>
</dbReference>
<keyword evidence="2" id="KW-1185">Reference proteome</keyword>
<accession>A0ABV1KML2</accession>
<evidence type="ECO:0000313" key="1">
    <source>
        <dbReference type="EMBL" id="MEQ4481320.1"/>
    </source>
</evidence>
<reference evidence="1 2" key="1">
    <citation type="journal article" date="2023" name="Genome Announc.">
        <title>Pan-Genome Analyses of the Genus Cohnella and Proposal of the Novel Species Cohnella silvisoli sp. nov., Isolated from Forest Soil.</title>
        <authorList>
            <person name="Wang C."/>
            <person name="Mao L."/>
            <person name="Bao G."/>
            <person name="Zhu H."/>
        </authorList>
    </citation>
    <scope>NUCLEOTIDE SEQUENCE [LARGE SCALE GENOMIC DNA]</scope>
    <source>
        <strain evidence="1 2">NL03-T5-1</strain>
    </source>
</reference>
<gene>
    <name evidence="1" type="ORF">QJS35_02800</name>
</gene>
<protein>
    <submittedName>
        <fullName evidence="1">Uncharacterized protein</fullName>
    </submittedName>
</protein>
<organism evidence="1 2">
    <name type="scientific">Cohnella silvisoli</name>
    <dbReference type="NCBI Taxonomy" id="2873699"/>
    <lineage>
        <taxon>Bacteria</taxon>
        <taxon>Bacillati</taxon>
        <taxon>Bacillota</taxon>
        <taxon>Bacilli</taxon>
        <taxon>Bacillales</taxon>
        <taxon>Paenibacillaceae</taxon>
        <taxon>Cohnella</taxon>
    </lineage>
</organism>